<dbReference type="AlphaFoldDB" id="A0A3A5MLZ0"/>
<comment type="caution">
    <text evidence="1">The sequence shown here is derived from an EMBL/GenBank/DDBJ whole genome shotgun (WGS) entry which is preliminary data.</text>
</comment>
<dbReference type="EMBL" id="QZVS01000092">
    <property type="protein sequence ID" value="RJT87096.1"/>
    <property type="molecule type" value="Genomic_DNA"/>
</dbReference>
<dbReference type="OrthoDB" id="5122951at2"/>
<organism evidence="1 2">
    <name type="scientific">Cryobacterium melibiosiphilum</name>
    <dbReference type="NCBI Taxonomy" id="995039"/>
    <lineage>
        <taxon>Bacteria</taxon>
        <taxon>Bacillati</taxon>
        <taxon>Actinomycetota</taxon>
        <taxon>Actinomycetes</taxon>
        <taxon>Micrococcales</taxon>
        <taxon>Microbacteriaceae</taxon>
        <taxon>Cryobacterium</taxon>
    </lineage>
</organism>
<keyword evidence="2" id="KW-1185">Reference proteome</keyword>
<protein>
    <recommendedName>
        <fullName evidence="3">Asp23/Gls24 family envelope stress response protein</fullName>
    </recommendedName>
</protein>
<evidence type="ECO:0000313" key="2">
    <source>
        <dbReference type="Proteomes" id="UP000272015"/>
    </source>
</evidence>
<gene>
    <name evidence="1" type="ORF">D6T64_16835</name>
</gene>
<dbReference type="Proteomes" id="UP000272015">
    <property type="component" value="Unassembled WGS sequence"/>
</dbReference>
<dbReference type="RefSeq" id="WP_119975833.1">
    <property type="nucleotide sequence ID" value="NZ_JBHSQA010000010.1"/>
</dbReference>
<reference evidence="1 2" key="1">
    <citation type="submission" date="2018-09" db="EMBL/GenBank/DDBJ databases">
        <title>Novel species of Cryobacterium.</title>
        <authorList>
            <person name="Liu Q."/>
            <person name="Xin Y.-H."/>
        </authorList>
    </citation>
    <scope>NUCLEOTIDE SEQUENCE [LARGE SCALE GENOMIC DNA]</scope>
    <source>
        <strain evidence="1 2">Hh39</strain>
    </source>
</reference>
<proteinExistence type="predicted"/>
<evidence type="ECO:0008006" key="3">
    <source>
        <dbReference type="Google" id="ProtNLM"/>
    </source>
</evidence>
<accession>A0A3A5MLZ0</accession>
<name>A0A3A5MLZ0_9MICO</name>
<evidence type="ECO:0000313" key="1">
    <source>
        <dbReference type="EMBL" id="RJT87096.1"/>
    </source>
</evidence>
<sequence>MTAPPGDVPRGRTRITTRALTRLIARVTADALAVAADQVTVGLTDAAGRLSVHVRAPIGIGALTGPSTGATVLERAERAQKHIRHETARLTGTDVVRVVVQVTGALIRSTPRRPQRAPRAEGRRVL</sequence>